<dbReference type="InParanoid" id="A0A165UMM5"/>
<name>A0A165UMM5_9AGAM</name>
<evidence type="ECO:0000256" key="1">
    <source>
        <dbReference type="SAM" id="SignalP"/>
    </source>
</evidence>
<organism evidence="2 3">
    <name type="scientific">Neolentinus lepideus HHB14362 ss-1</name>
    <dbReference type="NCBI Taxonomy" id="1314782"/>
    <lineage>
        <taxon>Eukaryota</taxon>
        <taxon>Fungi</taxon>
        <taxon>Dikarya</taxon>
        <taxon>Basidiomycota</taxon>
        <taxon>Agaricomycotina</taxon>
        <taxon>Agaricomycetes</taxon>
        <taxon>Gloeophyllales</taxon>
        <taxon>Gloeophyllaceae</taxon>
        <taxon>Neolentinus</taxon>
    </lineage>
</organism>
<proteinExistence type="predicted"/>
<sequence>MLDSRFVGFILIALSAIAMATPTTTTSTLPCCSCILPSQGDLRVRAEDIQCKKCACG</sequence>
<evidence type="ECO:0000313" key="3">
    <source>
        <dbReference type="Proteomes" id="UP000076761"/>
    </source>
</evidence>
<dbReference type="Proteomes" id="UP000076761">
    <property type="component" value="Unassembled WGS sequence"/>
</dbReference>
<accession>A0A165UMM5</accession>
<evidence type="ECO:0000313" key="2">
    <source>
        <dbReference type="EMBL" id="KZT28409.1"/>
    </source>
</evidence>
<reference evidence="2 3" key="1">
    <citation type="journal article" date="2016" name="Mol. Biol. Evol.">
        <title>Comparative Genomics of Early-Diverging Mushroom-Forming Fungi Provides Insights into the Origins of Lignocellulose Decay Capabilities.</title>
        <authorList>
            <person name="Nagy L.G."/>
            <person name="Riley R."/>
            <person name="Tritt A."/>
            <person name="Adam C."/>
            <person name="Daum C."/>
            <person name="Floudas D."/>
            <person name="Sun H."/>
            <person name="Yadav J.S."/>
            <person name="Pangilinan J."/>
            <person name="Larsson K.H."/>
            <person name="Matsuura K."/>
            <person name="Barry K."/>
            <person name="Labutti K."/>
            <person name="Kuo R."/>
            <person name="Ohm R.A."/>
            <person name="Bhattacharya S.S."/>
            <person name="Shirouzu T."/>
            <person name="Yoshinaga Y."/>
            <person name="Martin F.M."/>
            <person name="Grigoriev I.V."/>
            <person name="Hibbett D.S."/>
        </authorList>
    </citation>
    <scope>NUCLEOTIDE SEQUENCE [LARGE SCALE GENOMIC DNA]</scope>
    <source>
        <strain evidence="2 3">HHB14362 ss-1</strain>
    </source>
</reference>
<gene>
    <name evidence="2" type="ORF">NEOLEDRAFT_920195</name>
</gene>
<feature type="signal peptide" evidence="1">
    <location>
        <begin position="1"/>
        <end position="20"/>
    </location>
</feature>
<keyword evidence="1" id="KW-0732">Signal</keyword>
<dbReference type="AlphaFoldDB" id="A0A165UMM5"/>
<dbReference type="EMBL" id="KV425558">
    <property type="protein sequence ID" value="KZT28409.1"/>
    <property type="molecule type" value="Genomic_DNA"/>
</dbReference>
<feature type="chain" id="PRO_5007867743" evidence="1">
    <location>
        <begin position="21"/>
        <end position="57"/>
    </location>
</feature>
<keyword evidence="3" id="KW-1185">Reference proteome</keyword>
<protein>
    <submittedName>
        <fullName evidence="2">Uncharacterized protein</fullName>
    </submittedName>
</protein>